<keyword evidence="1" id="KW-0175">Coiled coil</keyword>
<keyword evidence="4" id="KW-1185">Reference proteome</keyword>
<dbReference type="Proteomes" id="UP001259832">
    <property type="component" value="Unassembled WGS sequence"/>
</dbReference>
<evidence type="ECO:0000256" key="1">
    <source>
        <dbReference type="SAM" id="Coils"/>
    </source>
</evidence>
<feature type="coiled-coil region" evidence="1">
    <location>
        <begin position="24"/>
        <end position="51"/>
    </location>
</feature>
<dbReference type="AlphaFoldDB" id="A0AAD9GCC5"/>
<sequence length="122" mass="14201">MLHPRPTSDLKVEPTRKKRATTPRIRNKARIELLRQEIEVLEAELEALQRRKQMTGVLATTLKKSTPDPLWKAIATRQSKERERALRCNEQLREMIAEQQMLTVLLSGVLTEWISNPDQAYL</sequence>
<gene>
    <name evidence="3" type="ORF">P3T76_010412</name>
</gene>
<accession>A0AAD9GCC5</accession>
<evidence type="ECO:0000313" key="4">
    <source>
        <dbReference type="Proteomes" id="UP001259832"/>
    </source>
</evidence>
<organism evidence="3 4">
    <name type="scientific">Phytophthora citrophthora</name>
    <dbReference type="NCBI Taxonomy" id="4793"/>
    <lineage>
        <taxon>Eukaryota</taxon>
        <taxon>Sar</taxon>
        <taxon>Stramenopiles</taxon>
        <taxon>Oomycota</taxon>
        <taxon>Peronosporomycetes</taxon>
        <taxon>Peronosporales</taxon>
        <taxon>Peronosporaceae</taxon>
        <taxon>Phytophthora</taxon>
    </lineage>
</organism>
<reference evidence="3" key="1">
    <citation type="submission" date="2023-08" db="EMBL/GenBank/DDBJ databases">
        <title>Reference Genome Resource for the Citrus Pathogen Phytophthora citrophthora.</title>
        <authorList>
            <person name="Moller H."/>
            <person name="Coetzee B."/>
            <person name="Rose L.J."/>
            <person name="Van Niekerk J.M."/>
        </authorList>
    </citation>
    <scope>NUCLEOTIDE SEQUENCE</scope>
    <source>
        <strain evidence="3">STE-U-9442</strain>
    </source>
</reference>
<name>A0AAD9GCC5_9STRA</name>
<dbReference type="EMBL" id="JASMQC010000022">
    <property type="protein sequence ID" value="KAK1935717.1"/>
    <property type="molecule type" value="Genomic_DNA"/>
</dbReference>
<protein>
    <submittedName>
        <fullName evidence="3">Uncharacterized protein</fullName>
    </submittedName>
</protein>
<evidence type="ECO:0000313" key="3">
    <source>
        <dbReference type="EMBL" id="KAK1935717.1"/>
    </source>
</evidence>
<evidence type="ECO:0000256" key="2">
    <source>
        <dbReference type="SAM" id="MobiDB-lite"/>
    </source>
</evidence>
<feature type="region of interest" description="Disordered" evidence="2">
    <location>
        <begin position="1"/>
        <end position="21"/>
    </location>
</feature>
<proteinExistence type="predicted"/>
<feature type="compositionally biased region" description="Basic and acidic residues" evidence="2">
    <location>
        <begin position="1"/>
        <end position="15"/>
    </location>
</feature>
<comment type="caution">
    <text evidence="3">The sequence shown here is derived from an EMBL/GenBank/DDBJ whole genome shotgun (WGS) entry which is preliminary data.</text>
</comment>